<dbReference type="AlphaFoldDB" id="A0A9X7YDU6"/>
<evidence type="ECO:0000313" key="2">
    <source>
        <dbReference type="Proteomes" id="UP000515377"/>
    </source>
</evidence>
<protein>
    <submittedName>
        <fullName evidence="1">Uncharacterized protein</fullName>
    </submittedName>
</protein>
<sequence>MTLRETVQALQKAGSRLELQPSKWKKDSDGVFAISAQAPAAVHPDPELLDDSDQPQDYIEPFEPEWLGELRERLANEPETRKDYLAFKNARRKVDYRSGRHPHIANRGLPRKVGTSTPTARYCIALVDAAEAIVKIARHAIQYDVPIRWFDQDLYVEKRRAQGGRADLLMPMNSVELRSVPTAVSPSVVYLSLSKANRESLAFYAPANANCRGVVFCADSRMGTGPSGSTPFQAYRSMATTEQVATAPHHAAESAASAYAFASLFGIVGWVCAANGRTKPCLTFRKIDEAHRCCTGCPLLPKDIATVTIDLSAVGGALPKGCTCR</sequence>
<name>A0A9X7YDU6_SPHYA</name>
<accession>A0A9X7YDU6</accession>
<dbReference type="EMBL" id="CP060122">
    <property type="protein sequence ID" value="QNG46947.1"/>
    <property type="molecule type" value="Genomic_DNA"/>
</dbReference>
<reference evidence="1 2" key="1">
    <citation type="submission" date="2020-07" db="EMBL/GenBank/DDBJ databases">
        <title>Whole genome sequence of Sphingobium yanoikuyae A3.</title>
        <authorList>
            <person name="Han S.-S."/>
        </authorList>
    </citation>
    <scope>NUCLEOTIDE SEQUENCE [LARGE SCALE GENOMIC DNA]</scope>
    <source>
        <strain evidence="1 2">A3</strain>
    </source>
</reference>
<gene>
    <name evidence="1" type="ORF">H3V42_04755</name>
</gene>
<proteinExistence type="predicted"/>
<evidence type="ECO:0000313" key="1">
    <source>
        <dbReference type="EMBL" id="QNG46947.1"/>
    </source>
</evidence>
<organism evidence="1 2">
    <name type="scientific">Sphingobium yanoikuyae</name>
    <name type="common">Sphingomonas yanoikuyae</name>
    <dbReference type="NCBI Taxonomy" id="13690"/>
    <lineage>
        <taxon>Bacteria</taxon>
        <taxon>Pseudomonadati</taxon>
        <taxon>Pseudomonadota</taxon>
        <taxon>Alphaproteobacteria</taxon>
        <taxon>Sphingomonadales</taxon>
        <taxon>Sphingomonadaceae</taxon>
        <taxon>Sphingobium</taxon>
    </lineage>
</organism>
<dbReference type="Proteomes" id="UP000515377">
    <property type="component" value="Chromosome"/>
</dbReference>